<evidence type="ECO:0000256" key="1">
    <source>
        <dbReference type="ARBA" id="ARBA00004496"/>
    </source>
</evidence>
<dbReference type="GO" id="GO:0016791">
    <property type="term" value="F:phosphatase activity"/>
    <property type="evidence" value="ECO:0007669"/>
    <property type="project" value="InterPro"/>
</dbReference>
<dbReference type="InterPro" id="IPR036412">
    <property type="entry name" value="HAD-like_sf"/>
</dbReference>
<comment type="similarity">
    <text evidence="7">Belongs to the gmhB family.</text>
</comment>
<evidence type="ECO:0000256" key="5">
    <source>
        <dbReference type="ARBA" id="ARBA00023277"/>
    </source>
</evidence>
<dbReference type="GO" id="GO:0005975">
    <property type="term" value="P:carbohydrate metabolic process"/>
    <property type="evidence" value="ECO:0007669"/>
    <property type="project" value="InterPro"/>
</dbReference>
<keyword evidence="4 7" id="KW-0378">Hydrolase</keyword>
<dbReference type="NCBIfam" id="TIGR01662">
    <property type="entry name" value="HAD-SF-IIIA"/>
    <property type="match status" value="1"/>
</dbReference>
<dbReference type="InterPro" id="IPR004446">
    <property type="entry name" value="Heptose_bisP_phosphatase"/>
</dbReference>
<dbReference type="PIRSF" id="PIRSF004682">
    <property type="entry name" value="GmhB"/>
    <property type="match status" value="1"/>
</dbReference>
<feature type="site" description="Stabilizes the phosphoryl group" evidence="9">
    <location>
        <position position="49"/>
    </location>
</feature>
<feature type="binding site" evidence="10">
    <location>
        <position position="132"/>
    </location>
    <ligand>
        <name>Mg(2+)</name>
        <dbReference type="ChEBI" id="CHEBI:18420"/>
    </ligand>
</feature>
<keyword evidence="10" id="KW-0460">Magnesium</keyword>
<evidence type="ECO:0000256" key="8">
    <source>
        <dbReference type="PIRSR" id="PIRSR004682-1"/>
    </source>
</evidence>
<feature type="active site" description="Nucleophile" evidence="8">
    <location>
        <position position="7"/>
    </location>
</feature>
<dbReference type="NCBIfam" id="TIGR01656">
    <property type="entry name" value="Histidinol-ppas"/>
    <property type="match status" value="1"/>
</dbReference>
<keyword evidence="10" id="KW-0862">Zinc</keyword>
<keyword evidence="12" id="KW-1185">Reference proteome</keyword>
<dbReference type="AlphaFoldDB" id="A0A7Z2VXG0"/>
<protein>
    <recommendedName>
        <fullName evidence="6 7">D,D-heptose 1,7-bisphosphate phosphatase</fullName>
        <ecNumber evidence="7">3.1.3.-</ecNumber>
    </recommendedName>
</protein>
<dbReference type="InterPro" id="IPR023214">
    <property type="entry name" value="HAD_sf"/>
</dbReference>
<dbReference type="GO" id="GO:0046872">
    <property type="term" value="F:metal ion binding"/>
    <property type="evidence" value="ECO:0007669"/>
    <property type="project" value="UniProtKB-KW"/>
</dbReference>
<dbReference type="GO" id="GO:0005737">
    <property type="term" value="C:cytoplasm"/>
    <property type="evidence" value="ECO:0007669"/>
    <property type="project" value="UniProtKB-SubCell"/>
</dbReference>
<dbReference type="Proteomes" id="UP000502415">
    <property type="component" value="Chromosome"/>
</dbReference>
<keyword evidence="5 7" id="KW-0119">Carbohydrate metabolism</keyword>
<dbReference type="Gene3D" id="3.40.50.1000">
    <property type="entry name" value="HAD superfamily/HAD-like"/>
    <property type="match status" value="1"/>
</dbReference>
<keyword evidence="3 10" id="KW-0479">Metal-binding</keyword>
<name>A0A7Z2VXG0_9BURK</name>
<dbReference type="KEGG" id="mfy:HH212_15140"/>
<evidence type="ECO:0000256" key="9">
    <source>
        <dbReference type="PIRSR" id="PIRSR004682-3"/>
    </source>
</evidence>
<feature type="binding site" evidence="10">
    <location>
        <position position="103"/>
    </location>
    <ligand>
        <name>Zn(2+)</name>
        <dbReference type="ChEBI" id="CHEBI:29105"/>
    </ligand>
</feature>
<evidence type="ECO:0000313" key="11">
    <source>
        <dbReference type="EMBL" id="QJE01202.1"/>
    </source>
</evidence>
<keyword evidence="2 7" id="KW-0963">Cytoplasm</keyword>
<comment type="cofactor">
    <cofactor evidence="10">
        <name>Mg(2+)</name>
        <dbReference type="ChEBI" id="CHEBI:18420"/>
    </cofactor>
</comment>
<dbReference type="PANTHER" id="PTHR42891:SF1">
    <property type="entry name" value="D-GLYCERO-BETA-D-MANNO-HEPTOSE-1,7-BISPHOSPHATE 7-PHOSPHATASE"/>
    <property type="match status" value="1"/>
</dbReference>
<proteinExistence type="inferred from homology"/>
<organism evidence="11 12">
    <name type="scientific">Massilia forsythiae</name>
    <dbReference type="NCBI Taxonomy" id="2728020"/>
    <lineage>
        <taxon>Bacteria</taxon>
        <taxon>Pseudomonadati</taxon>
        <taxon>Pseudomonadota</taxon>
        <taxon>Betaproteobacteria</taxon>
        <taxon>Burkholderiales</taxon>
        <taxon>Oxalobacteraceae</taxon>
        <taxon>Telluria group</taxon>
        <taxon>Massilia</taxon>
    </lineage>
</organism>
<feature type="binding site" evidence="10">
    <location>
        <position position="88"/>
    </location>
    <ligand>
        <name>Zn(2+)</name>
        <dbReference type="ChEBI" id="CHEBI:29105"/>
    </ligand>
</feature>
<accession>A0A7Z2VXG0</accession>
<dbReference type="InterPro" id="IPR006549">
    <property type="entry name" value="HAD-SF_hydro_IIIA"/>
</dbReference>
<dbReference type="PANTHER" id="PTHR42891">
    <property type="entry name" value="D-GLYCERO-BETA-D-MANNO-HEPTOSE-1,7-BISPHOSPHATE 7-PHOSPHATASE"/>
    <property type="match status" value="1"/>
</dbReference>
<evidence type="ECO:0000256" key="4">
    <source>
        <dbReference type="ARBA" id="ARBA00022801"/>
    </source>
</evidence>
<evidence type="ECO:0000256" key="3">
    <source>
        <dbReference type="ARBA" id="ARBA00022723"/>
    </source>
</evidence>
<dbReference type="EC" id="3.1.3.-" evidence="7"/>
<evidence type="ECO:0000256" key="2">
    <source>
        <dbReference type="ARBA" id="ARBA00022490"/>
    </source>
</evidence>
<dbReference type="RefSeq" id="WP_170203230.1">
    <property type="nucleotide sequence ID" value="NZ_CP051685.1"/>
</dbReference>
<evidence type="ECO:0000256" key="6">
    <source>
        <dbReference type="ARBA" id="ARBA00031828"/>
    </source>
</evidence>
<reference evidence="11 12" key="1">
    <citation type="submission" date="2020-04" db="EMBL/GenBank/DDBJ databases">
        <title>Genome sequencing of novel species.</title>
        <authorList>
            <person name="Heo J."/>
            <person name="Kim S.-J."/>
            <person name="Kim J.-S."/>
            <person name="Hong S.-B."/>
            <person name="Kwon S.-W."/>
        </authorList>
    </citation>
    <scope>NUCLEOTIDE SEQUENCE [LARGE SCALE GENOMIC DNA]</scope>
    <source>
        <strain evidence="11 12">GN2-R2</strain>
    </source>
</reference>
<feature type="binding site" evidence="10">
    <location>
        <position position="90"/>
    </location>
    <ligand>
        <name>Zn(2+)</name>
        <dbReference type="ChEBI" id="CHEBI:29105"/>
    </ligand>
</feature>
<evidence type="ECO:0000256" key="7">
    <source>
        <dbReference type="PIRNR" id="PIRNR004682"/>
    </source>
</evidence>
<dbReference type="EMBL" id="CP051685">
    <property type="protein sequence ID" value="QJE01202.1"/>
    <property type="molecule type" value="Genomic_DNA"/>
</dbReference>
<dbReference type="InterPro" id="IPR006543">
    <property type="entry name" value="Histidinol-phos"/>
</dbReference>
<dbReference type="Pfam" id="PF13242">
    <property type="entry name" value="Hydrolase_like"/>
    <property type="match status" value="1"/>
</dbReference>
<dbReference type="SUPFAM" id="SSF56784">
    <property type="entry name" value="HAD-like"/>
    <property type="match status" value="1"/>
</dbReference>
<feature type="active site" description="Proton donor" evidence="8">
    <location>
        <position position="9"/>
    </location>
</feature>
<comment type="subcellular location">
    <subcellularLocation>
        <location evidence="1 7">Cytoplasm</location>
    </subcellularLocation>
</comment>
<feature type="binding site" evidence="10">
    <location>
        <position position="105"/>
    </location>
    <ligand>
        <name>Zn(2+)</name>
        <dbReference type="ChEBI" id="CHEBI:29105"/>
    </ligand>
</feature>
<sequence length="187" mass="20714">MKAVFLDKDGTLVDDLPFNVEPRRISLCSGAGPALRLLSRLDYRLFVISNQAGIAFGRFDESSMHAVGDRLRDLLFRERLSLDGFYYCPHHPGGSVTAYAHDCHCRKPEPGLLLQAAHEHGIDLHSSWMIGDILHDVEAGNRAGCRTVLLDNGNETEWRLGPRRVPTRMAPDLYTAAVLIASHGEPA</sequence>
<comment type="cofactor">
    <cofactor evidence="10">
        <name>Zn(2+)</name>
        <dbReference type="ChEBI" id="CHEBI:29105"/>
    </cofactor>
</comment>
<dbReference type="CDD" id="cd07503">
    <property type="entry name" value="HAD_HisB-N"/>
    <property type="match status" value="1"/>
</dbReference>
<feature type="site" description="Contributes to substrate recognition" evidence="9">
    <location>
        <position position="106"/>
    </location>
</feature>
<feature type="binding site" evidence="10">
    <location>
        <position position="7"/>
    </location>
    <ligand>
        <name>Mg(2+)</name>
        <dbReference type="ChEBI" id="CHEBI:18420"/>
    </ligand>
</feature>
<evidence type="ECO:0000256" key="10">
    <source>
        <dbReference type="PIRSR" id="PIRSR004682-4"/>
    </source>
</evidence>
<feature type="binding site" evidence="10">
    <location>
        <position position="9"/>
    </location>
    <ligand>
        <name>Mg(2+)</name>
        <dbReference type="ChEBI" id="CHEBI:18420"/>
    </ligand>
</feature>
<feature type="site" description="Stabilizes the phosphoryl group" evidence="9">
    <location>
        <position position="107"/>
    </location>
</feature>
<evidence type="ECO:0000313" key="12">
    <source>
        <dbReference type="Proteomes" id="UP000502415"/>
    </source>
</evidence>
<gene>
    <name evidence="11" type="ORF">HH212_15140</name>
</gene>